<evidence type="ECO:0000313" key="8">
    <source>
        <dbReference type="EMBL" id="CTQ68896.1"/>
    </source>
</evidence>
<keyword evidence="3 8" id="KW-0378">Hydrolase</keyword>
<dbReference type="CDD" id="cd07714">
    <property type="entry name" value="RNaseJ_MBL-fold"/>
    <property type="match status" value="1"/>
</dbReference>
<dbReference type="STRING" id="311410.LA5095_05679"/>
<dbReference type="Gene3D" id="3.40.50.10710">
    <property type="entry name" value="Metallo-hydrolase/oxidoreductase"/>
    <property type="match status" value="1"/>
</dbReference>
<dbReference type="Proteomes" id="UP000049983">
    <property type="component" value="Unassembled WGS sequence"/>
</dbReference>
<dbReference type="InterPro" id="IPR036866">
    <property type="entry name" value="RibonucZ/Hydroxyglut_hydro"/>
</dbReference>
<keyword evidence="6" id="KW-0694">RNA-binding</keyword>
<gene>
    <name evidence="8" type="ORF">LA5096_01948</name>
</gene>
<dbReference type="AlphaFoldDB" id="A0A0M7A3A5"/>
<dbReference type="Pfam" id="PF17770">
    <property type="entry name" value="RNase_J_C"/>
    <property type="match status" value="1"/>
</dbReference>
<dbReference type="EMBL" id="CXWC01000004">
    <property type="protein sequence ID" value="CTQ68896.1"/>
    <property type="molecule type" value="Genomic_DNA"/>
</dbReference>
<evidence type="ECO:0000256" key="3">
    <source>
        <dbReference type="ARBA" id="ARBA00022801"/>
    </source>
</evidence>
<dbReference type="GeneID" id="97669349"/>
<organism evidence="8 9">
    <name type="scientific">Roseibium album</name>
    <dbReference type="NCBI Taxonomy" id="311410"/>
    <lineage>
        <taxon>Bacteria</taxon>
        <taxon>Pseudomonadati</taxon>
        <taxon>Pseudomonadota</taxon>
        <taxon>Alphaproteobacteria</taxon>
        <taxon>Hyphomicrobiales</taxon>
        <taxon>Stappiaceae</taxon>
        <taxon>Roseibium</taxon>
    </lineage>
</organism>
<keyword evidence="5" id="KW-0269">Exonuclease</keyword>
<evidence type="ECO:0000259" key="7">
    <source>
        <dbReference type="SMART" id="SM00849"/>
    </source>
</evidence>
<dbReference type="GO" id="GO:0046872">
    <property type="term" value="F:metal ion binding"/>
    <property type="evidence" value="ECO:0007669"/>
    <property type="project" value="UniProtKB-KW"/>
</dbReference>
<evidence type="ECO:0000256" key="2">
    <source>
        <dbReference type="ARBA" id="ARBA00022723"/>
    </source>
</evidence>
<dbReference type="EC" id="3.1.-.-" evidence="8"/>
<dbReference type="PANTHER" id="PTHR43694">
    <property type="entry name" value="RIBONUCLEASE J"/>
    <property type="match status" value="1"/>
</dbReference>
<evidence type="ECO:0000256" key="5">
    <source>
        <dbReference type="ARBA" id="ARBA00022839"/>
    </source>
</evidence>
<keyword evidence="2" id="KW-0479">Metal-binding</keyword>
<dbReference type="SUPFAM" id="SSF56281">
    <property type="entry name" value="Metallo-hydrolase/oxidoreductase"/>
    <property type="match status" value="1"/>
</dbReference>
<proteinExistence type="predicted"/>
<dbReference type="Pfam" id="PF22505">
    <property type="entry name" value="RNase_J_b_CASP"/>
    <property type="match status" value="1"/>
</dbReference>
<dbReference type="SMART" id="SM00849">
    <property type="entry name" value="Lactamase_B"/>
    <property type="match status" value="1"/>
</dbReference>
<keyword evidence="9" id="KW-1185">Reference proteome</keyword>
<keyword evidence="1" id="KW-0540">Nuclease</keyword>
<dbReference type="RefSeq" id="WP_055121172.1">
    <property type="nucleotide sequence ID" value="NZ_CANKXR010000021.1"/>
</dbReference>
<evidence type="ECO:0000256" key="6">
    <source>
        <dbReference type="ARBA" id="ARBA00022884"/>
    </source>
</evidence>
<sequence length="559" mass="59536">MASANKNKNDIVFLPLGGVGEIGMNLGLYGYGPANDRTWLIVDCGVSFAGPDLPGIDVIVPDIKFLEDEVDNIAGMVITHAHEDHYGGILHLWPFLKVPVYATAFTAGLLAAKSESEPGAEEVPVTVVKQGERHKIGPFDVEFVAMAHSIPEPCALAIRTPAGLVLHTGDWKIDLTPGVGLPIDMDRLAELGREGVMALVCDSTNAVRDGVSPSEADVAEELKKVMAKAKQRVAVTTFASNVARIRAIAEAAVANERDVVVVGRSMHRVIEVAGELGYLDGLPQFHDEEAFGYLPRNKAVLLCTGSQGESRAALARIAAGDHRNVALSKGDTVIFSSRTIPGNEKVVAEVLNNLADKDVRIVTDKDALVHVSGHPRRGELEQLYKVLNPKVVLPVHGEPLHLAAHAAFAKEQGVPEVVRGKNGDIICLNAGKAAVIDEAPSGILVKDGDILDDPEVTGVKERRKLSFAGAAVIALVVNRAGELLTDPHVTLLGLPDTDDDGDPMEAIVVKAVTGAVTSIPKSRRKDKDLVAEAARRAARAEILNVWGKKTLCKVMVTQL</sequence>
<dbReference type="InterPro" id="IPR055132">
    <property type="entry name" value="RNase_J_b_CASP"/>
</dbReference>
<dbReference type="InterPro" id="IPR042173">
    <property type="entry name" value="RNase_J_2"/>
</dbReference>
<dbReference type="OrthoDB" id="9770211at2"/>
<feature type="domain" description="Metallo-beta-lactamase" evidence="7">
    <location>
        <begin position="23"/>
        <end position="222"/>
    </location>
</feature>
<accession>A0A0M7A3A5</accession>
<dbReference type="Gene3D" id="3.60.15.10">
    <property type="entry name" value="Ribonuclease Z/Hydroxyacylglutathione hydrolase-like"/>
    <property type="match status" value="1"/>
</dbReference>
<dbReference type="InterPro" id="IPR041636">
    <property type="entry name" value="RNase_J_C"/>
</dbReference>
<evidence type="ECO:0000313" key="9">
    <source>
        <dbReference type="Proteomes" id="UP000049983"/>
    </source>
</evidence>
<dbReference type="Pfam" id="PF12706">
    <property type="entry name" value="Lactamase_B_2"/>
    <property type="match status" value="1"/>
</dbReference>
<keyword evidence="4" id="KW-0862">Zinc</keyword>
<evidence type="ECO:0000256" key="1">
    <source>
        <dbReference type="ARBA" id="ARBA00022722"/>
    </source>
</evidence>
<reference evidence="9" key="1">
    <citation type="submission" date="2015-07" db="EMBL/GenBank/DDBJ databases">
        <authorList>
            <person name="Rodrigo-Torres Lidia"/>
            <person name="Arahal R.David."/>
        </authorList>
    </citation>
    <scope>NUCLEOTIDE SEQUENCE [LARGE SCALE GENOMIC DNA]</scope>
    <source>
        <strain evidence="9">CECT 5096</strain>
    </source>
</reference>
<evidence type="ECO:0000256" key="4">
    <source>
        <dbReference type="ARBA" id="ARBA00022833"/>
    </source>
</evidence>
<dbReference type="InterPro" id="IPR001279">
    <property type="entry name" value="Metallo-B-lactamas"/>
</dbReference>
<dbReference type="PANTHER" id="PTHR43694:SF1">
    <property type="entry name" value="RIBONUCLEASE J"/>
    <property type="match status" value="1"/>
</dbReference>
<dbReference type="Pfam" id="PF07521">
    <property type="entry name" value="RMMBL"/>
    <property type="match status" value="1"/>
</dbReference>
<name>A0A0M7A3A5_9HYPH</name>
<dbReference type="Gene3D" id="3.10.20.580">
    <property type="match status" value="1"/>
</dbReference>
<dbReference type="GO" id="GO:0004527">
    <property type="term" value="F:exonuclease activity"/>
    <property type="evidence" value="ECO:0007669"/>
    <property type="project" value="UniProtKB-KW"/>
</dbReference>
<dbReference type="GO" id="GO:0003723">
    <property type="term" value="F:RNA binding"/>
    <property type="evidence" value="ECO:0007669"/>
    <property type="project" value="UniProtKB-KW"/>
</dbReference>
<protein>
    <submittedName>
        <fullName evidence="8">Putative ribonuclease Jc</fullName>
        <ecNumber evidence="8">3.1.-.-</ecNumber>
    </submittedName>
</protein>
<dbReference type="InterPro" id="IPR011108">
    <property type="entry name" value="RMMBL"/>
</dbReference>